<feature type="compositionally biased region" description="Basic and acidic residues" evidence="1">
    <location>
        <begin position="100"/>
        <end position="118"/>
    </location>
</feature>
<dbReference type="InterPro" id="IPR008978">
    <property type="entry name" value="HSP20-like_chaperone"/>
</dbReference>
<evidence type="ECO:0000313" key="3">
    <source>
        <dbReference type="Proteomes" id="UP001215598"/>
    </source>
</evidence>
<dbReference type="Proteomes" id="UP001215598">
    <property type="component" value="Unassembled WGS sequence"/>
</dbReference>
<sequence length="331" mass="36736">MAFPPHPSRIDVVSPASARKSVSRRITSPITPGGVTGLVFPSPLESTPSERSARPLRRVSRINSYSSASNGNFVDLSSDPPQLADGAALDDLWNTLRLEKERKMNKEPPKVKSLEEYKPSPIVDDILKAPSPRPASKLTTSDEKRRRESPAPSAPTAVTPERERRSLLEDALISNDRDSFFRAPSPAPAKAPSLTRRTTSPILAKTATSSSKPSTSSPTPAKTPSSKPRTPSPSSGKTPGLKKKKSITVYFPSPEKNYCVAIFKLRGVDKDDIRVTYRRDHIMVSWELWEVENWEEEDCIARRTVERVYHRVIPLPEGTTVRLLRPFSMCD</sequence>
<organism evidence="2 3">
    <name type="scientific">Mycena metata</name>
    <dbReference type="NCBI Taxonomy" id="1033252"/>
    <lineage>
        <taxon>Eukaryota</taxon>
        <taxon>Fungi</taxon>
        <taxon>Dikarya</taxon>
        <taxon>Basidiomycota</taxon>
        <taxon>Agaricomycotina</taxon>
        <taxon>Agaricomycetes</taxon>
        <taxon>Agaricomycetidae</taxon>
        <taxon>Agaricales</taxon>
        <taxon>Marasmiineae</taxon>
        <taxon>Mycenaceae</taxon>
        <taxon>Mycena</taxon>
    </lineage>
</organism>
<keyword evidence="3" id="KW-1185">Reference proteome</keyword>
<dbReference type="AlphaFoldDB" id="A0AAD7NSI8"/>
<feature type="region of interest" description="Disordered" evidence="1">
    <location>
        <begin position="177"/>
        <end position="246"/>
    </location>
</feature>
<evidence type="ECO:0000256" key="1">
    <source>
        <dbReference type="SAM" id="MobiDB-lite"/>
    </source>
</evidence>
<comment type="caution">
    <text evidence="2">The sequence shown here is derived from an EMBL/GenBank/DDBJ whole genome shotgun (WGS) entry which is preliminary data.</text>
</comment>
<dbReference type="CDD" id="cd06464">
    <property type="entry name" value="ACD_sHsps-like"/>
    <property type="match status" value="1"/>
</dbReference>
<reference evidence="2" key="1">
    <citation type="submission" date="2023-03" db="EMBL/GenBank/DDBJ databases">
        <title>Massive genome expansion in bonnet fungi (Mycena s.s.) driven by repeated elements and novel gene families across ecological guilds.</title>
        <authorList>
            <consortium name="Lawrence Berkeley National Laboratory"/>
            <person name="Harder C.B."/>
            <person name="Miyauchi S."/>
            <person name="Viragh M."/>
            <person name="Kuo A."/>
            <person name="Thoen E."/>
            <person name="Andreopoulos B."/>
            <person name="Lu D."/>
            <person name="Skrede I."/>
            <person name="Drula E."/>
            <person name="Henrissat B."/>
            <person name="Morin E."/>
            <person name="Kohler A."/>
            <person name="Barry K."/>
            <person name="LaButti K."/>
            <person name="Morin E."/>
            <person name="Salamov A."/>
            <person name="Lipzen A."/>
            <person name="Mereny Z."/>
            <person name="Hegedus B."/>
            <person name="Baldrian P."/>
            <person name="Stursova M."/>
            <person name="Weitz H."/>
            <person name="Taylor A."/>
            <person name="Grigoriev I.V."/>
            <person name="Nagy L.G."/>
            <person name="Martin F."/>
            <person name="Kauserud H."/>
        </authorList>
    </citation>
    <scope>NUCLEOTIDE SEQUENCE</scope>
    <source>
        <strain evidence="2">CBHHK182m</strain>
    </source>
</reference>
<proteinExistence type="predicted"/>
<feature type="compositionally biased region" description="Basic and acidic residues" evidence="1">
    <location>
        <begin position="140"/>
        <end position="149"/>
    </location>
</feature>
<evidence type="ECO:0000313" key="2">
    <source>
        <dbReference type="EMBL" id="KAJ7773320.1"/>
    </source>
</evidence>
<feature type="compositionally biased region" description="Low complexity" evidence="1">
    <location>
        <begin position="150"/>
        <end position="159"/>
    </location>
</feature>
<feature type="region of interest" description="Disordered" evidence="1">
    <location>
        <begin position="1"/>
        <end position="56"/>
    </location>
</feature>
<dbReference type="SUPFAM" id="SSF49764">
    <property type="entry name" value="HSP20-like chaperones"/>
    <property type="match status" value="1"/>
</dbReference>
<dbReference type="EMBL" id="JARKIB010000013">
    <property type="protein sequence ID" value="KAJ7773320.1"/>
    <property type="molecule type" value="Genomic_DNA"/>
</dbReference>
<gene>
    <name evidence="2" type="ORF">B0H16DRAFT_1511901</name>
</gene>
<protein>
    <submittedName>
        <fullName evidence="2">Uncharacterized protein</fullName>
    </submittedName>
</protein>
<feature type="compositionally biased region" description="Low complexity" evidence="1">
    <location>
        <begin position="205"/>
        <end position="239"/>
    </location>
</feature>
<feature type="region of interest" description="Disordered" evidence="1">
    <location>
        <begin position="100"/>
        <end position="164"/>
    </location>
</feature>
<accession>A0AAD7NSI8</accession>
<name>A0AAD7NSI8_9AGAR</name>